<dbReference type="SUPFAM" id="SSF53756">
    <property type="entry name" value="UDP-Glycosyltransferase/glycogen phosphorylase"/>
    <property type="match status" value="1"/>
</dbReference>
<dbReference type="EC" id="2.4.-.-" evidence="1"/>
<comment type="caution">
    <text evidence="1">The sequence shown here is derived from an EMBL/GenBank/DDBJ whole genome shotgun (WGS) entry which is preliminary data.</text>
</comment>
<dbReference type="Proteomes" id="UP001560573">
    <property type="component" value="Unassembled WGS sequence"/>
</dbReference>
<accession>A0ABV3ZD90</accession>
<name>A0ABV3ZD90_9BACT</name>
<dbReference type="CDD" id="cd03801">
    <property type="entry name" value="GT4_PimA-like"/>
    <property type="match status" value="1"/>
</dbReference>
<evidence type="ECO:0000313" key="1">
    <source>
        <dbReference type="EMBL" id="MEX6687846.1"/>
    </source>
</evidence>
<gene>
    <name evidence="1" type="ORF">QTN47_10095</name>
</gene>
<keyword evidence="1" id="KW-0808">Transferase</keyword>
<dbReference type="PANTHER" id="PTHR12526:SF630">
    <property type="entry name" value="GLYCOSYLTRANSFERASE"/>
    <property type="match status" value="1"/>
</dbReference>
<dbReference type="EMBL" id="JAULBC010000002">
    <property type="protein sequence ID" value="MEX6687846.1"/>
    <property type="molecule type" value="Genomic_DNA"/>
</dbReference>
<proteinExistence type="predicted"/>
<protein>
    <submittedName>
        <fullName evidence="1">Glycosyltransferase family 4 protein</fullName>
        <ecNumber evidence="1">2.4.-.-</ecNumber>
    </submittedName>
</protein>
<keyword evidence="1" id="KW-0328">Glycosyltransferase</keyword>
<reference evidence="1 2" key="1">
    <citation type="submission" date="2023-07" db="EMBL/GenBank/DDBJ databases">
        <authorList>
            <person name="Lian W.-H."/>
        </authorList>
    </citation>
    <scope>NUCLEOTIDE SEQUENCE [LARGE SCALE GENOMIC DNA]</scope>
    <source>
        <strain evidence="1 2">SYSU DXS3180</strain>
    </source>
</reference>
<evidence type="ECO:0000313" key="2">
    <source>
        <dbReference type="Proteomes" id="UP001560573"/>
    </source>
</evidence>
<dbReference type="Pfam" id="PF13692">
    <property type="entry name" value="Glyco_trans_1_4"/>
    <property type="match status" value="1"/>
</dbReference>
<organism evidence="1 2">
    <name type="scientific">Danxiaibacter flavus</name>
    <dbReference type="NCBI Taxonomy" id="3049108"/>
    <lineage>
        <taxon>Bacteria</taxon>
        <taxon>Pseudomonadati</taxon>
        <taxon>Bacteroidota</taxon>
        <taxon>Chitinophagia</taxon>
        <taxon>Chitinophagales</taxon>
        <taxon>Chitinophagaceae</taxon>
        <taxon>Danxiaibacter</taxon>
    </lineage>
</organism>
<dbReference type="Gene3D" id="3.40.50.2000">
    <property type="entry name" value="Glycogen Phosphorylase B"/>
    <property type="match status" value="2"/>
</dbReference>
<sequence length="420" mass="47981">MKALIQLKVIERNHHIAIITSCPEDWGGSEEVWARTIPHFQSSGYRVTVLKRNLNKQHIQYKNLANNNVALEELLPESLNSLSAKKYSALFKIKNTIKLLKRVFQLVLRTVRPKDVAYVNDSYLVKRKLQKLQPEFVILSQGQNFDGLQLADGCRELKIPYIVIAQKAVNFCWPHYTNRNSLRDILEKASWCYFVSNHCRRLTEEQFGTCLPQSEVFYGPIKVPRQIIPMPDATQGLRLACIGRYYLLDKGQDILIRVMAQQKWRERSMTISFIGSGIDKDGLMEMAEFLGASNIQFLDHIDDIVRLWEDYHALVLPSRNEGLPLVLLEAMACGRTAIVSQAGGNCEVINDGINGFIGHANEEDFDAVLERAWNAREEWEAIGKRAHAFIEENVPFQSEKVLADSILNRMEKVNPEKVAV</sequence>
<keyword evidence="2" id="KW-1185">Reference proteome</keyword>
<dbReference type="GO" id="GO:0016757">
    <property type="term" value="F:glycosyltransferase activity"/>
    <property type="evidence" value="ECO:0007669"/>
    <property type="project" value="UniProtKB-KW"/>
</dbReference>
<dbReference type="RefSeq" id="WP_369329250.1">
    <property type="nucleotide sequence ID" value="NZ_JAULBC010000002.1"/>
</dbReference>
<dbReference type="PANTHER" id="PTHR12526">
    <property type="entry name" value="GLYCOSYLTRANSFERASE"/>
    <property type="match status" value="1"/>
</dbReference>